<evidence type="ECO:0008006" key="3">
    <source>
        <dbReference type="Google" id="ProtNLM"/>
    </source>
</evidence>
<protein>
    <recommendedName>
        <fullName evidence="3">DUF4367 domain-containing protein</fullName>
    </recommendedName>
</protein>
<accession>A0ABP7IAM6</accession>
<dbReference type="EMBL" id="BAABAH010000004">
    <property type="protein sequence ID" value="GAA3813775.1"/>
    <property type="molecule type" value="Genomic_DNA"/>
</dbReference>
<sequence length="216" mass="22068">MTDVLDRLARLAHDSGSPGDATVTADLARGHAALARRRRTTGALAGVGLTLALGAGLGGVVAVQHGGDGSVAVTPDGAPSKGQRIALVDYTGAQPEGFNLAKVPEGYVVQGSDQFVLTLAKPDDTSSYLSFAHKVVISLQSADATGEPKGTAVDVGGKAGVIESAPDSLSRSLYYDDGKFTVEIEVWRNVGLTDEQLVELAEGVTVNSDVVQAPVG</sequence>
<dbReference type="RefSeq" id="WP_344773925.1">
    <property type="nucleotide sequence ID" value="NZ_BAABAH010000004.1"/>
</dbReference>
<proteinExistence type="predicted"/>
<gene>
    <name evidence="1" type="ORF">GCM10022242_15030</name>
</gene>
<keyword evidence="2" id="KW-1185">Reference proteome</keyword>
<name>A0ABP7IAM6_9ACTN</name>
<organism evidence="1 2">
    <name type="scientific">Nocardioides panacisoli</name>
    <dbReference type="NCBI Taxonomy" id="627624"/>
    <lineage>
        <taxon>Bacteria</taxon>
        <taxon>Bacillati</taxon>
        <taxon>Actinomycetota</taxon>
        <taxon>Actinomycetes</taxon>
        <taxon>Propionibacteriales</taxon>
        <taxon>Nocardioidaceae</taxon>
        <taxon>Nocardioides</taxon>
    </lineage>
</organism>
<dbReference type="Proteomes" id="UP001501821">
    <property type="component" value="Unassembled WGS sequence"/>
</dbReference>
<comment type="caution">
    <text evidence="1">The sequence shown here is derived from an EMBL/GenBank/DDBJ whole genome shotgun (WGS) entry which is preliminary data.</text>
</comment>
<reference evidence="2" key="1">
    <citation type="journal article" date="2019" name="Int. J. Syst. Evol. Microbiol.">
        <title>The Global Catalogue of Microorganisms (GCM) 10K type strain sequencing project: providing services to taxonomists for standard genome sequencing and annotation.</title>
        <authorList>
            <consortium name="The Broad Institute Genomics Platform"/>
            <consortium name="The Broad Institute Genome Sequencing Center for Infectious Disease"/>
            <person name="Wu L."/>
            <person name="Ma J."/>
        </authorList>
    </citation>
    <scope>NUCLEOTIDE SEQUENCE [LARGE SCALE GENOMIC DNA]</scope>
    <source>
        <strain evidence="2">JCM 16953</strain>
    </source>
</reference>
<evidence type="ECO:0000313" key="2">
    <source>
        <dbReference type="Proteomes" id="UP001501821"/>
    </source>
</evidence>
<evidence type="ECO:0000313" key="1">
    <source>
        <dbReference type="EMBL" id="GAA3813775.1"/>
    </source>
</evidence>